<feature type="region of interest" description="Disordered" evidence="1">
    <location>
        <begin position="1"/>
        <end position="33"/>
    </location>
</feature>
<reference evidence="3" key="1">
    <citation type="submission" date="2016-10" db="EMBL/GenBank/DDBJ databases">
        <authorList>
            <person name="Varghese N."/>
            <person name="Submissions S."/>
        </authorList>
    </citation>
    <scope>NUCLEOTIDE SEQUENCE [LARGE SCALE GENOMIC DNA]</scope>
    <source>
        <strain evidence="3">DSM 22951</strain>
    </source>
</reference>
<evidence type="ECO:0000313" key="2">
    <source>
        <dbReference type="EMBL" id="SSA34784.1"/>
    </source>
</evidence>
<dbReference type="InterPro" id="IPR046257">
    <property type="entry name" value="DUF6290"/>
</dbReference>
<sequence>MAQTIDPNLAADLRQESEETKDASYPERAVGTRPNRHKVYSVRLSEQEEAEVQRVAAAKHLPPSTLVRSWILERLDQERSA</sequence>
<accession>A0A2Y8ZS75</accession>
<dbReference type="OrthoDB" id="4730461at2"/>
<protein>
    <recommendedName>
        <fullName evidence="4">CopG family transcriptional regulator</fullName>
    </recommendedName>
</protein>
<keyword evidence="3" id="KW-1185">Reference proteome</keyword>
<name>A0A2Y8ZS75_9MICO</name>
<gene>
    <name evidence="2" type="ORF">SAMN04489750_2112</name>
</gene>
<evidence type="ECO:0000313" key="3">
    <source>
        <dbReference type="Proteomes" id="UP000250028"/>
    </source>
</evidence>
<proteinExistence type="predicted"/>
<evidence type="ECO:0008006" key="4">
    <source>
        <dbReference type="Google" id="ProtNLM"/>
    </source>
</evidence>
<evidence type="ECO:0000256" key="1">
    <source>
        <dbReference type="SAM" id="MobiDB-lite"/>
    </source>
</evidence>
<dbReference type="EMBL" id="UESZ01000001">
    <property type="protein sequence ID" value="SSA34784.1"/>
    <property type="molecule type" value="Genomic_DNA"/>
</dbReference>
<organism evidence="2 3">
    <name type="scientific">Branchiibius hedensis</name>
    <dbReference type="NCBI Taxonomy" id="672460"/>
    <lineage>
        <taxon>Bacteria</taxon>
        <taxon>Bacillati</taxon>
        <taxon>Actinomycetota</taxon>
        <taxon>Actinomycetes</taxon>
        <taxon>Micrococcales</taxon>
        <taxon>Dermacoccaceae</taxon>
        <taxon>Branchiibius</taxon>
    </lineage>
</organism>
<dbReference type="RefSeq" id="WP_146202550.1">
    <property type="nucleotide sequence ID" value="NZ_QGDN01000001.1"/>
</dbReference>
<dbReference type="Pfam" id="PF19807">
    <property type="entry name" value="DUF6290"/>
    <property type="match status" value="1"/>
</dbReference>
<dbReference type="Proteomes" id="UP000250028">
    <property type="component" value="Unassembled WGS sequence"/>
</dbReference>
<feature type="compositionally biased region" description="Basic and acidic residues" evidence="1">
    <location>
        <begin position="13"/>
        <end position="25"/>
    </location>
</feature>
<dbReference type="AlphaFoldDB" id="A0A2Y8ZS75"/>